<dbReference type="AlphaFoldDB" id="A0A940ICK3"/>
<evidence type="ECO:0000256" key="7">
    <source>
        <dbReference type="ARBA" id="ARBA00023134"/>
    </source>
</evidence>
<keyword evidence="9 10" id="KW-0131">Cell cycle</keyword>
<reference evidence="12" key="2">
    <citation type="journal article" date="2021" name="PeerJ">
        <title>Extensive microbial diversity within the chicken gut microbiome revealed by metagenomics and culture.</title>
        <authorList>
            <person name="Gilroy R."/>
            <person name="Ravi A."/>
            <person name="Getino M."/>
            <person name="Pursley I."/>
            <person name="Horton D.L."/>
            <person name="Alikhan N.F."/>
            <person name="Baker D."/>
            <person name="Gharbi K."/>
            <person name="Hall N."/>
            <person name="Watson M."/>
            <person name="Adriaenssens E.M."/>
            <person name="Foster-Nyarko E."/>
            <person name="Jarju S."/>
            <person name="Secka A."/>
            <person name="Antonio M."/>
            <person name="Oren A."/>
            <person name="Chaudhuri R.R."/>
            <person name="La Ragione R."/>
            <person name="Hildebrand F."/>
            <person name="Pallen M.J."/>
        </authorList>
    </citation>
    <scope>NUCLEOTIDE SEQUENCE</scope>
    <source>
        <strain evidence="12">B1-16210</strain>
    </source>
</reference>
<sequence length="184" mass="20687">MIKFVGGFDSVDALPNTRFPEYAFVGRSNVGKSSLINAVLGQNVARTSNTPGRTQTLNLFNVNDKIMIVDLPGYGYARVSRDVAARWLMRLEQYLLSRSQLRRLFVLIDSRIGVRPSDLELMGFCDANGIPYQVVYTKRDKRVREENQQSVSHEMHPAMAAEILETSAEKKIGIEPIRAIIGIK</sequence>
<keyword evidence="8 10" id="KW-0717">Septation</keyword>
<comment type="cofactor">
    <cofactor evidence="1">
        <name>Mg(2+)</name>
        <dbReference type="ChEBI" id="CHEBI:18420"/>
    </cofactor>
</comment>
<dbReference type="PROSITE" id="PS51706">
    <property type="entry name" value="G_ENGB"/>
    <property type="match status" value="1"/>
</dbReference>
<comment type="caution">
    <text evidence="12">The sequence shown here is derived from an EMBL/GenBank/DDBJ whole genome shotgun (WGS) entry which is preliminary data.</text>
</comment>
<evidence type="ECO:0000256" key="8">
    <source>
        <dbReference type="ARBA" id="ARBA00023210"/>
    </source>
</evidence>
<dbReference type="CDD" id="cd01876">
    <property type="entry name" value="YihA_EngB"/>
    <property type="match status" value="1"/>
</dbReference>
<dbReference type="InterPro" id="IPR005225">
    <property type="entry name" value="Small_GTP-bd"/>
</dbReference>
<name>A0A940ICK3_9PROT</name>
<evidence type="ECO:0000256" key="3">
    <source>
        <dbReference type="ARBA" id="ARBA00022618"/>
    </source>
</evidence>
<dbReference type="GO" id="GO:0000917">
    <property type="term" value="P:division septum assembly"/>
    <property type="evidence" value="ECO:0007669"/>
    <property type="project" value="UniProtKB-KW"/>
</dbReference>
<keyword evidence="4" id="KW-0479">Metal-binding</keyword>
<evidence type="ECO:0000256" key="2">
    <source>
        <dbReference type="ARBA" id="ARBA00009638"/>
    </source>
</evidence>
<dbReference type="NCBIfam" id="TIGR03598">
    <property type="entry name" value="GTPase_YsxC"/>
    <property type="match status" value="1"/>
</dbReference>
<dbReference type="GO" id="GO:0005525">
    <property type="term" value="F:GTP binding"/>
    <property type="evidence" value="ECO:0007669"/>
    <property type="project" value="UniProtKB-UniRule"/>
</dbReference>
<dbReference type="InterPro" id="IPR006073">
    <property type="entry name" value="GTP-bd"/>
</dbReference>
<evidence type="ECO:0000256" key="9">
    <source>
        <dbReference type="ARBA" id="ARBA00023306"/>
    </source>
</evidence>
<gene>
    <name evidence="10" type="primary">engB</name>
    <name evidence="12" type="ORF">IAC77_04190</name>
</gene>
<comment type="similarity">
    <text evidence="2 10">Belongs to the TRAFAC class TrmE-Era-EngA-EngB-Septin-like GTPase superfamily. EngB GTPase family.</text>
</comment>
<reference evidence="12" key="1">
    <citation type="submission" date="2020-10" db="EMBL/GenBank/DDBJ databases">
        <authorList>
            <person name="Gilroy R."/>
        </authorList>
    </citation>
    <scope>NUCLEOTIDE SEQUENCE</scope>
    <source>
        <strain evidence="12">B1-16210</strain>
    </source>
</reference>
<keyword evidence="5 10" id="KW-0547">Nucleotide-binding</keyword>
<dbReference type="HAMAP" id="MF_00321">
    <property type="entry name" value="GTPase_EngB"/>
    <property type="match status" value="1"/>
</dbReference>
<dbReference type="Pfam" id="PF01926">
    <property type="entry name" value="MMR_HSR1"/>
    <property type="match status" value="1"/>
</dbReference>
<dbReference type="GO" id="GO:0046872">
    <property type="term" value="F:metal ion binding"/>
    <property type="evidence" value="ECO:0007669"/>
    <property type="project" value="UniProtKB-KW"/>
</dbReference>
<dbReference type="NCBIfam" id="TIGR00231">
    <property type="entry name" value="small_GTP"/>
    <property type="match status" value="1"/>
</dbReference>
<keyword evidence="6" id="KW-0460">Magnesium</keyword>
<dbReference type="InterPro" id="IPR019987">
    <property type="entry name" value="GTP-bd_ribosome_bio_YsxC"/>
</dbReference>
<evidence type="ECO:0000256" key="5">
    <source>
        <dbReference type="ARBA" id="ARBA00022741"/>
    </source>
</evidence>
<keyword evidence="3 10" id="KW-0132">Cell division</keyword>
<dbReference type="PANTHER" id="PTHR11649">
    <property type="entry name" value="MSS1/TRME-RELATED GTP-BINDING PROTEIN"/>
    <property type="match status" value="1"/>
</dbReference>
<proteinExistence type="inferred from homology"/>
<evidence type="ECO:0000256" key="10">
    <source>
        <dbReference type="HAMAP-Rule" id="MF_00321"/>
    </source>
</evidence>
<comment type="function">
    <text evidence="10">Necessary for normal cell division and for the maintenance of normal septation.</text>
</comment>
<evidence type="ECO:0000259" key="11">
    <source>
        <dbReference type="PROSITE" id="PS51706"/>
    </source>
</evidence>
<dbReference type="EMBL" id="JADINE010000051">
    <property type="protein sequence ID" value="MBO8407629.1"/>
    <property type="molecule type" value="Genomic_DNA"/>
</dbReference>
<dbReference type="SUPFAM" id="SSF52540">
    <property type="entry name" value="P-loop containing nucleoside triphosphate hydrolases"/>
    <property type="match status" value="1"/>
</dbReference>
<dbReference type="InterPro" id="IPR027417">
    <property type="entry name" value="P-loop_NTPase"/>
</dbReference>
<dbReference type="Gene3D" id="3.40.50.300">
    <property type="entry name" value="P-loop containing nucleotide triphosphate hydrolases"/>
    <property type="match status" value="1"/>
</dbReference>
<feature type="domain" description="EngB-type G" evidence="11">
    <location>
        <begin position="18"/>
        <end position="184"/>
    </location>
</feature>
<dbReference type="PANTHER" id="PTHR11649:SF13">
    <property type="entry name" value="ENGB-TYPE G DOMAIN-CONTAINING PROTEIN"/>
    <property type="match status" value="1"/>
</dbReference>
<dbReference type="InterPro" id="IPR030393">
    <property type="entry name" value="G_ENGB_dom"/>
</dbReference>
<accession>A0A940ICK3</accession>
<keyword evidence="7 10" id="KW-0342">GTP-binding</keyword>
<evidence type="ECO:0000256" key="4">
    <source>
        <dbReference type="ARBA" id="ARBA00022723"/>
    </source>
</evidence>
<evidence type="ECO:0000313" key="13">
    <source>
        <dbReference type="Proteomes" id="UP000721442"/>
    </source>
</evidence>
<evidence type="ECO:0000256" key="1">
    <source>
        <dbReference type="ARBA" id="ARBA00001946"/>
    </source>
</evidence>
<dbReference type="Proteomes" id="UP000721442">
    <property type="component" value="Unassembled WGS sequence"/>
</dbReference>
<evidence type="ECO:0000256" key="6">
    <source>
        <dbReference type="ARBA" id="ARBA00022842"/>
    </source>
</evidence>
<protein>
    <recommendedName>
        <fullName evidence="10">Probable GTP-binding protein EngB</fullName>
    </recommendedName>
</protein>
<evidence type="ECO:0000313" key="12">
    <source>
        <dbReference type="EMBL" id="MBO8407629.1"/>
    </source>
</evidence>
<organism evidence="12 13">
    <name type="scientific">Candidatus Enterousia excrementavium</name>
    <dbReference type="NCBI Taxonomy" id="2840789"/>
    <lineage>
        <taxon>Bacteria</taxon>
        <taxon>Pseudomonadati</taxon>
        <taxon>Pseudomonadota</taxon>
        <taxon>Alphaproteobacteria</taxon>
        <taxon>Candidatus Enterousia</taxon>
    </lineage>
</organism>